<name>A0A2U2MQG2_9BIFI</name>
<dbReference type="AlphaFoldDB" id="A0A2U2MQG2"/>
<feature type="compositionally biased region" description="Basic and acidic residues" evidence="1">
    <location>
        <begin position="1"/>
        <end position="13"/>
    </location>
</feature>
<organism evidence="2 3">
    <name type="scientific">Bifidobacterium catulorum</name>
    <dbReference type="NCBI Taxonomy" id="1630173"/>
    <lineage>
        <taxon>Bacteria</taxon>
        <taxon>Bacillati</taxon>
        <taxon>Actinomycetota</taxon>
        <taxon>Actinomycetes</taxon>
        <taxon>Bifidobacteriales</taxon>
        <taxon>Bifidobacteriaceae</taxon>
        <taxon>Bifidobacterium</taxon>
    </lineage>
</organism>
<reference evidence="2 3" key="1">
    <citation type="journal article" date="2018" name="Int. J. Syst. Evol. Microbiol.">
        <title>Bifidobacterium catulorum sp. nov., a novel taxon from the faeces of the baby common marmoset (Callithrix jacchus).</title>
        <authorList>
            <person name="Modesto M."/>
            <person name="Michelini S."/>
            <person name="Oki K."/>
            <person name="Biavati B."/>
            <person name="Watanabe K."/>
            <person name="Mattarelli P."/>
        </authorList>
    </citation>
    <scope>NUCLEOTIDE SEQUENCE [LARGE SCALE GENOMIC DNA]</scope>
    <source>
        <strain evidence="2 3">MRM 8.19</strain>
    </source>
</reference>
<gene>
    <name evidence="2" type="ORF">DF200_09455</name>
</gene>
<feature type="region of interest" description="Disordered" evidence="1">
    <location>
        <begin position="1"/>
        <end position="49"/>
    </location>
</feature>
<proteinExistence type="predicted"/>
<evidence type="ECO:0000256" key="1">
    <source>
        <dbReference type="SAM" id="MobiDB-lite"/>
    </source>
</evidence>
<accession>A0A2U2MQG2</accession>
<dbReference type="EMBL" id="QFFN01000040">
    <property type="protein sequence ID" value="PWG59081.1"/>
    <property type="molecule type" value="Genomic_DNA"/>
</dbReference>
<sequence>MTTISHDHDRIEDNADAAVNEGAAPVKATKTDAAKSSTGNGRPRHPEFLGTINTHADTFTYAMMIARIVRANGGDNSDPEEFQRIAAKRGCTFTDEQLAVLTAI</sequence>
<evidence type="ECO:0000313" key="3">
    <source>
        <dbReference type="Proteomes" id="UP000245753"/>
    </source>
</evidence>
<protein>
    <submittedName>
        <fullName evidence="2">Uncharacterized protein</fullName>
    </submittedName>
</protein>
<keyword evidence="3" id="KW-1185">Reference proteome</keyword>
<dbReference type="Proteomes" id="UP000245753">
    <property type="component" value="Unassembled WGS sequence"/>
</dbReference>
<comment type="caution">
    <text evidence="2">The sequence shown here is derived from an EMBL/GenBank/DDBJ whole genome shotgun (WGS) entry which is preliminary data.</text>
</comment>
<dbReference type="RefSeq" id="WP_109138025.1">
    <property type="nucleotide sequence ID" value="NZ_QFFN01000040.1"/>
</dbReference>
<evidence type="ECO:0000313" key="2">
    <source>
        <dbReference type="EMBL" id="PWG59081.1"/>
    </source>
</evidence>